<name>B4CUR8_9BACT</name>
<organism evidence="1 2">
    <name type="scientific">Chthoniobacter flavus Ellin428</name>
    <dbReference type="NCBI Taxonomy" id="497964"/>
    <lineage>
        <taxon>Bacteria</taxon>
        <taxon>Pseudomonadati</taxon>
        <taxon>Verrucomicrobiota</taxon>
        <taxon>Spartobacteria</taxon>
        <taxon>Chthoniobacterales</taxon>
        <taxon>Chthoniobacteraceae</taxon>
        <taxon>Chthoniobacter</taxon>
    </lineage>
</organism>
<dbReference type="Proteomes" id="UP000005824">
    <property type="component" value="Unassembled WGS sequence"/>
</dbReference>
<proteinExistence type="predicted"/>
<dbReference type="AlphaFoldDB" id="B4CUR8"/>
<sequence>MKAPVGRRAIQFGGLGVMVRGMRAFSSTASRGGAPQVTISQFSEEDAAFVETLIAASASSSFGICTKFKKLCGEVVAAFAARCVRKHQRSLTVRRFDVQVSTMRYQCLEHIDSGATRRSHVGQPMRRRITSVIVGSVDIEAVVKAPDESLQVAATGIIVKLCHASLSYSGTEKGRLGRGVGSLVHRTA</sequence>
<keyword evidence="2" id="KW-1185">Reference proteome</keyword>
<gene>
    <name evidence="1" type="ORF">CfE428DRAFT_0431</name>
</gene>
<reference evidence="1 2" key="1">
    <citation type="journal article" date="2011" name="J. Bacteriol.">
        <title>Genome sequence of Chthoniobacter flavus Ellin428, an aerobic heterotrophic soil bacterium.</title>
        <authorList>
            <person name="Kant R."/>
            <person name="van Passel M.W."/>
            <person name="Palva A."/>
            <person name="Lucas S."/>
            <person name="Lapidus A."/>
            <person name="Glavina Del Rio T."/>
            <person name="Dalin E."/>
            <person name="Tice H."/>
            <person name="Bruce D."/>
            <person name="Goodwin L."/>
            <person name="Pitluck S."/>
            <person name="Larimer F.W."/>
            <person name="Land M.L."/>
            <person name="Hauser L."/>
            <person name="Sangwan P."/>
            <person name="de Vos W.M."/>
            <person name="Janssen P.H."/>
            <person name="Smidt H."/>
        </authorList>
    </citation>
    <scope>NUCLEOTIDE SEQUENCE [LARGE SCALE GENOMIC DNA]</scope>
    <source>
        <strain evidence="1 2">Ellin428</strain>
    </source>
</reference>
<evidence type="ECO:0000313" key="1">
    <source>
        <dbReference type="EMBL" id="EDY22306.1"/>
    </source>
</evidence>
<accession>B4CUR8</accession>
<dbReference type="InParanoid" id="B4CUR8"/>
<dbReference type="EMBL" id="ABVL01000001">
    <property type="protein sequence ID" value="EDY22306.1"/>
    <property type="molecule type" value="Genomic_DNA"/>
</dbReference>
<evidence type="ECO:0000313" key="2">
    <source>
        <dbReference type="Proteomes" id="UP000005824"/>
    </source>
</evidence>
<comment type="caution">
    <text evidence="1">The sequence shown here is derived from an EMBL/GenBank/DDBJ whole genome shotgun (WGS) entry which is preliminary data.</text>
</comment>
<protein>
    <submittedName>
        <fullName evidence="1">Uncharacterized protein</fullName>
    </submittedName>
</protein>